<dbReference type="EMBL" id="GBXM01074496">
    <property type="protein sequence ID" value="JAH34081.1"/>
    <property type="molecule type" value="Transcribed_RNA"/>
</dbReference>
<reference evidence="1" key="2">
    <citation type="journal article" date="2015" name="Fish Shellfish Immunol.">
        <title>Early steps in the European eel (Anguilla anguilla)-Vibrio vulnificus interaction in the gills: Role of the RtxA13 toxin.</title>
        <authorList>
            <person name="Callol A."/>
            <person name="Pajuelo D."/>
            <person name="Ebbesson L."/>
            <person name="Teles M."/>
            <person name="MacKenzie S."/>
            <person name="Amaro C."/>
        </authorList>
    </citation>
    <scope>NUCLEOTIDE SEQUENCE</scope>
</reference>
<name>A0A0E9RYB1_ANGAN</name>
<dbReference type="AlphaFoldDB" id="A0A0E9RYB1"/>
<evidence type="ECO:0000313" key="1">
    <source>
        <dbReference type="EMBL" id="JAH34081.1"/>
    </source>
</evidence>
<protein>
    <submittedName>
        <fullName evidence="1">Uncharacterized protein</fullName>
    </submittedName>
</protein>
<proteinExistence type="predicted"/>
<sequence length="27" mass="3311">MWRGCTTSTSWLTPNLLRLHTSHYRYE</sequence>
<reference evidence="1" key="1">
    <citation type="submission" date="2014-11" db="EMBL/GenBank/DDBJ databases">
        <authorList>
            <person name="Amaro Gonzalez C."/>
        </authorList>
    </citation>
    <scope>NUCLEOTIDE SEQUENCE</scope>
</reference>
<organism evidence="1">
    <name type="scientific">Anguilla anguilla</name>
    <name type="common">European freshwater eel</name>
    <name type="synonym">Muraena anguilla</name>
    <dbReference type="NCBI Taxonomy" id="7936"/>
    <lineage>
        <taxon>Eukaryota</taxon>
        <taxon>Metazoa</taxon>
        <taxon>Chordata</taxon>
        <taxon>Craniata</taxon>
        <taxon>Vertebrata</taxon>
        <taxon>Euteleostomi</taxon>
        <taxon>Actinopterygii</taxon>
        <taxon>Neopterygii</taxon>
        <taxon>Teleostei</taxon>
        <taxon>Anguilliformes</taxon>
        <taxon>Anguillidae</taxon>
        <taxon>Anguilla</taxon>
    </lineage>
</organism>
<accession>A0A0E9RYB1</accession>